<dbReference type="PANTHER" id="PTHR12350:SF19">
    <property type="entry name" value="SET DOMAIN-CONTAINING PROTEIN"/>
    <property type="match status" value="1"/>
</dbReference>
<gene>
    <name evidence="3" type="ORF">NSK_000359</name>
</gene>
<dbReference type="InterPro" id="IPR046341">
    <property type="entry name" value="SET_dom_sf"/>
</dbReference>
<feature type="region of interest" description="Disordered" evidence="1">
    <location>
        <begin position="172"/>
        <end position="212"/>
    </location>
</feature>
<organism evidence="3 4">
    <name type="scientific">Nannochloropsis salina CCMP1776</name>
    <dbReference type="NCBI Taxonomy" id="1027361"/>
    <lineage>
        <taxon>Eukaryota</taxon>
        <taxon>Sar</taxon>
        <taxon>Stramenopiles</taxon>
        <taxon>Ochrophyta</taxon>
        <taxon>Eustigmatophyceae</taxon>
        <taxon>Eustigmatales</taxon>
        <taxon>Monodopsidaceae</taxon>
        <taxon>Microchloropsis</taxon>
        <taxon>Microchloropsis salina</taxon>
    </lineage>
</organism>
<dbReference type="CDD" id="cd20071">
    <property type="entry name" value="SET_SMYD"/>
    <property type="match status" value="1"/>
</dbReference>
<comment type="caution">
    <text evidence="3">The sequence shown here is derived from an EMBL/GenBank/DDBJ whole genome shotgun (WGS) entry which is preliminary data.</text>
</comment>
<dbReference type="EMBL" id="SDOX01000002">
    <property type="protein sequence ID" value="TFJ88005.1"/>
    <property type="molecule type" value="Genomic_DNA"/>
</dbReference>
<dbReference type="AlphaFoldDB" id="A0A4D9DEF7"/>
<protein>
    <recommendedName>
        <fullName evidence="2">SET domain-containing protein</fullName>
    </recommendedName>
</protein>
<dbReference type="PANTHER" id="PTHR12350">
    <property type="entry name" value="HISTONE-LYSINE N-METHYLTRANSFERASE-RELATED"/>
    <property type="match status" value="1"/>
</dbReference>
<name>A0A4D9DEF7_9STRA</name>
<proteinExistence type="predicted"/>
<evidence type="ECO:0000313" key="3">
    <source>
        <dbReference type="EMBL" id="TFJ88005.1"/>
    </source>
</evidence>
<evidence type="ECO:0000256" key="1">
    <source>
        <dbReference type="SAM" id="MobiDB-lite"/>
    </source>
</evidence>
<keyword evidence="4" id="KW-1185">Reference proteome</keyword>
<sequence length="400" mass="43915">MIWTYKEGTEILRTYHKHQIDALPPSPAKVNLVTYSYMLDDDLYGSTPNPEEDPSYFFNHSCAPNCWYSGDNLIVAMRDIRMDEHIVYDYAMTETEASLHAGLVCLCGAGTKEGGREGGREEGVHCRGVLRFDDWRRASWAHRYRKHVTSYVHKKMEENSWLDPRIVLRYKKRTGDGGEEEGEGRQGEGEGGGEGGMEGGGEGGDGGRGTGLDKGLVATAPVQKGELVLVFVGKVVDLDGLLASGRRNMELSLQVHDSLWQIPSSSGPETSDFVNHSCDANAGMADSTSVIAIRNIAAGEEITIDYATVNSGLNTSEGDNFTCRCQARDCRGLVTSRDWMLPKVQEKYWPHFPPFVRRLILSQVTASGKEGGREGGGKEGVIYSETKGMIPSSMSIEELS</sequence>
<dbReference type="PROSITE" id="PS50280">
    <property type="entry name" value="SET"/>
    <property type="match status" value="1"/>
</dbReference>
<dbReference type="Gene3D" id="2.170.270.10">
    <property type="entry name" value="SET domain"/>
    <property type="match status" value="2"/>
</dbReference>
<dbReference type="InterPro" id="IPR053201">
    <property type="entry name" value="Flavunoidine_N-MTase"/>
</dbReference>
<dbReference type="Pfam" id="PF00856">
    <property type="entry name" value="SET"/>
    <property type="match status" value="2"/>
</dbReference>
<evidence type="ECO:0000313" key="4">
    <source>
        <dbReference type="Proteomes" id="UP000355283"/>
    </source>
</evidence>
<evidence type="ECO:0000259" key="2">
    <source>
        <dbReference type="PROSITE" id="PS50280"/>
    </source>
</evidence>
<dbReference type="InterPro" id="IPR001214">
    <property type="entry name" value="SET_dom"/>
</dbReference>
<dbReference type="SUPFAM" id="SSF82199">
    <property type="entry name" value="SET domain"/>
    <property type="match status" value="2"/>
</dbReference>
<accession>A0A4D9DEF7</accession>
<reference evidence="3 4" key="1">
    <citation type="submission" date="2019-01" db="EMBL/GenBank/DDBJ databases">
        <title>Nuclear Genome Assembly of the Microalgal Biofuel strain Nannochloropsis salina CCMP1776.</title>
        <authorList>
            <person name="Hovde B."/>
        </authorList>
    </citation>
    <scope>NUCLEOTIDE SEQUENCE [LARGE SCALE GENOMIC DNA]</scope>
    <source>
        <strain evidence="3 4">CCMP1776</strain>
    </source>
</reference>
<feature type="domain" description="SET" evidence="2">
    <location>
        <begin position="195"/>
        <end position="307"/>
    </location>
</feature>
<feature type="compositionally biased region" description="Gly residues" evidence="1">
    <location>
        <begin position="189"/>
        <end position="212"/>
    </location>
</feature>
<dbReference type="Proteomes" id="UP000355283">
    <property type="component" value="Unassembled WGS sequence"/>
</dbReference>
<dbReference type="OrthoDB" id="308383at2759"/>